<comment type="caution">
    <text evidence="1">The sequence shown here is derived from an EMBL/GenBank/DDBJ whole genome shotgun (WGS) entry which is preliminary data.</text>
</comment>
<evidence type="ECO:0000313" key="2">
    <source>
        <dbReference type="Proteomes" id="UP000241769"/>
    </source>
</evidence>
<dbReference type="Proteomes" id="UP000241769">
    <property type="component" value="Unassembled WGS sequence"/>
</dbReference>
<sequence length="99" mass="11304">MKNIKYVSVILEVCVFQRGVTFVWTLDRPSEWLAVLPCKIFGLRRILMYYVFEAIQLLVRASVSMCEIIPALIPLTDARTGINPCICITVRVSKCDDVH</sequence>
<proteinExistence type="predicted"/>
<accession>A0A2P6ND90</accession>
<dbReference type="EMBL" id="MDYQ01000114">
    <property type="protein sequence ID" value="PRP81918.1"/>
    <property type="molecule type" value="Genomic_DNA"/>
</dbReference>
<reference evidence="1 2" key="1">
    <citation type="journal article" date="2018" name="Genome Biol. Evol.">
        <title>Multiple Roots of Fruiting Body Formation in Amoebozoa.</title>
        <authorList>
            <person name="Hillmann F."/>
            <person name="Forbes G."/>
            <person name="Novohradska S."/>
            <person name="Ferling I."/>
            <person name="Riege K."/>
            <person name="Groth M."/>
            <person name="Westermann M."/>
            <person name="Marz M."/>
            <person name="Spaller T."/>
            <person name="Winckler T."/>
            <person name="Schaap P."/>
            <person name="Glockner G."/>
        </authorList>
    </citation>
    <scope>NUCLEOTIDE SEQUENCE [LARGE SCALE GENOMIC DNA]</scope>
    <source>
        <strain evidence="1 2">Jena</strain>
    </source>
</reference>
<protein>
    <submittedName>
        <fullName evidence="1">Uncharacterized protein</fullName>
    </submittedName>
</protein>
<organism evidence="1 2">
    <name type="scientific">Planoprotostelium fungivorum</name>
    <dbReference type="NCBI Taxonomy" id="1890364"/>
    <lineage>
        <taxon>Eukaryota</taxon>
        <taxon>Amoebozoa</taxon>
        <taxon>Evosea</taxon>
        <taxon>Variosea</taxon>
        <taxon>Cavosteliida</taxon>
        <taxon>Cavosteliaceae</taxon>
        <taxon>Planoprotostelium</taxon>
    </lineage>
</organism>
<keyword evidence="2" id="KW-1185">Reference proteome</keyword>
<gene>
    <name evidence="1" type="ORF">PROFUN_10626</name>
</gene>
<dbReference type="InParanoid" id="A0A2P6ND90"/>
<dbReference type="AlphaFoldDB" id="A0A2P6ND90"/>
<evidence type="ECO:0000313" key="1">
    <source>
        <dbReference type="EMBL" id="PRP81918.1"/>
    </source>
</evidence>
<name>A0A2P6ND90_9EUKA</name>